<dbReference type="EMBL" id="LJUO01000012">
    <property type="protein sequence ID" value="KPK73270.1"/>
    <property type="molecule type" value="Genomic_DNA"/>
</dbReference>
<accession>A0A0S8GJR3</accession>
<reference evidence="1 2" key="1">
    <citation type="journal article" date="2015" name="Microbiome">
        <title>Genomic resolution of linkages in carbon, nitrogen, and sulfur cycling among widespread estuary sediment bacteria.</title>
        <authorList>
            <person name="Baker B.J."/>
            <person name="Lazar C.S."/>
            <person name="Teske A.P."/>
            <person name="Dick G.J."/>
        </authorList>
    </citation>
    <scope>NUCLEOTIDE SEQUENCE [LARGE SCALE GENOMIC DNA]</scope>
    <source>
        <strain evidence="1">SM23_60</strain>
    </source>
</reference>
<evidence type="ECO:0000313" key="2">
    <source>
        <dbReference type="Proteomes" id="UP000051096"/>
    </source>
</evidence>
<evidence type="ECO:0000313" key="1">
    <source>
        <dbReference type="EMBL" id="KPK73270.1"/>
    </source>
</evidence>
<proteinExistence type="predicted"/>
<dbReference type="Proteomes" id="UP000051096">
    <property type="component" value="Unassembled WGS sequence"/>
</dbReference>
<protein>
    <submittedName>
        <fullName evidence="1">Uncharacterized protein</fullName>
    </submittedName>
</protein>
<name>A0A0S8GJR3_UNCW3</name>
<gene>
    <name evidence="1" type="ORF">AMJ87_02225</name>
</gene>
<organism evidence="1 2">
    <name type="scientific">candidate division WOR_3 bacterium SM23_60</name>
    <dbReference type="NCBI Taxonomy" id="1703780"/>
    <lineage>
        <taxon>Bacteria</taxon>
        <taxon>Bacteria division WOR-3</taxon>
    </lineage>
</organism>
<dbReference type="Pfam" id="PF19494">
    <property type="entry name" value="DUF6029"/>
    <property type="match status" value="2"/>
</dbReference>
<dbReference type="InterPro" id="IPR046070">
    <property type="entry name" value="DUF6029"/>
</dbReference>
<dbReference type="AlphaFoldDB" id="A0A0S8GJR3"/>
<sequence length="502" mass="56663">MKTRGTFLKNSILLFIGTTLLFAADLRISGGNRAEYWFWADEKRDSLNYTEHFEDRLTLSAQYTDFLFRGVFFLWDPSSTTQRLQYLDYTVEYKRHPVDILYGTYYTVFGRGLVLNAYYDEDFRQDNSLFGVKAEFDYMKSHLTLLSGNPRNIAYEQFNYSVENDTSDQIRGIDFLTKLIPKITIGGRYVRVNRAEDLTPKSFTELFGGNVGFVTGPFDAYVEYARLLGTKPVVGGRLRGYGLVATTGLALPGLGIVVQYVNYDSIGTGGFGYRYNEPPTPIASGIAVNQGMDEVGYGVSLIYSPTDAVALELQNNKLSTHDDAVSMVEEPFTLNDTVDGVLEQILKVTTYPRDEMEVTGGVERTVKQGIEASIDRKTELKPHVEFTYDFGTYFIEVGYEHNFITSDTSDYYEHAGMVALGRPELFVLSFRYERRSRVPEWLIAELGEATTWPLVELSLDITRRHNLRIRAGAEKGGLVCSGGVCRFEPPFQGVKCVLSSLF</sequence>
<comment type="caution">
    <text evidence="1">The sequence shown here is derived from an EMBL/GenBank/DDBJ whole genome shotgun (WGS) entry which is preliminary data.</text>
</comment>